<accession>A0AAV2I052</accession>
<dbReference type="GO" id="GO:0000470">
    <property type="term" value="P:maturation of LSU-rRNA"/>
    <property type="evidence" value="ECO:0007669"/>
    <property type="project" value="TreeGrafter"/>
</dbReference>
<dbReference type="GO" id="GO:0000460">
    <property type="term" value="P:maturation of 5.8S rRNA"/>
    <property type="evidence" value="ECO:0007669"/>
    <property type="project" value="TreeGrafter"/>
</dbReference>
<dbReference type="GO" id="GO:0004519">
    <property type="term" value="F:endonuclease activity"/>
    <property type="evidence" value="ECO:0007669"/>
    <property type="project" value="InterPro"/>
</dbReference>
<evidence type="ECO:0008006" key="4">
    <source>
        <dbReference type="Google" id="ProtNLM"/>
    </source>
</evidence>
<dbReference type="Pfam" id="PF04031">
    <property type="entry name" value="Las1"/>
    <property type="match status" value="1"/>
</dbReference>
<dbReference type="EMBL" id="CAXITT010000359">
    <property type="protein sequence ID" value="CAL1539889.1"/>
    <property type="molecule type" value="Genomic_DNA"/>
</dbReference>
<keyword evidence="3" id="KW-1185">Reference proteome</keyword>
<protein>
    <recommendedName>
        <fullName evidence="4">Ribosomal biogenesis protein LAS1L</fullName>
    </recommendedName>
</protein>
<feature type="compositionally biased region" description="Acidic residues" evidence="1">
    <location>
        <begin position="468"/>
        <end position="477"/>
    </location>
</feature>
<evidence type="ECO:0000256" key="1">
    <source>
        <dbReference type="SAM" id="MobiDB-lite"/>
    </source>
</evidence>
<feature type="region of interest" description="Disordered" evidence="1">
    <location>
        <begin position="463"/>
        <end position="492"/>
    </location>
</feature>
<sequence>MAAHLMSLLSPGPIKYVVPWKTRAEFLQVYGDLFSDDFSRQEKAIYKIDMWKSRAGNKLSVAIESSAMLMKASMDHSKVTRDGKQETQLRSLYGLALIRFVNHVTEKGQTRATAQPVHLIARNLGIPEWIVRLRHDATHSSLPSLDVLATGAKWALNYLRENFWECQTKEVVPEENEGSKKSPKMSAIRRAFYDFQKSRYQTRVDKIICSQDSKGKEAGDQSEPLKVLHSYLNQNRLKLVKCLLEDGILISTEEQLTALGVTSSDLLTQSPPTVPLEMVEFWRPLFQMLHANSDLPFMLHMAMFSVTSGEGLRNYQLVAWIAFFLSQNSEKKRKQVGMFKSSVHLPTKTLLSACLQKINRLTAHLFKYLADKESLGDECYLKVRELLNLETKVAQGATSNDDSDTDTVYTAEDLKQAKLKQTQEISSNIIRDLQTLTTSEEDEIPWVLCTDLVDWSTVPLGTIPIPDLSDDEEEEDVKDCKHVKRTSKGSDHSWSEVLIKEEFPK</sequence>
<dbReference type="InterPro" id="IPR007174">
    <property type="entry name" value="Las1"/>
</dbReference>
<dbReference type="PANTHER" id="PTHR15002:SF0">
    <property type="entry name" value="RIBOSOMAL BIOGENESIS PROTEIN LAS1L"/>
    <property type="match status" value="1"/>
</dbReference>
<dbReference type="GO" id="GO:0090730">
    <property type="term" value="C:Las1 complex"/>
    <property type="evidence" value="ECO:0007669"/>
    <property type="project" value="InterPro"/>
</dbReference>
<organism evidence="2 3">
    <name type="scientific">Lymnaea stagnalis</name>
    <name type="common">Great pond snail</name>
    <name type="synonym">Helix stagnalis</name>
    <dbReference type="NCBI Taxonomy" id="6523"/>
    <lineage>
        <taxon>Eukaryota</taxon>
        <taxon>Metazoa</taxon>
        <taxon>Spiralia</taxon>
        <taxon>Lophotrochozoa</taxon>
        <taxon>Mollusca</taxon>
        <taxon>Gastropoda</taxon>
        <taxon>Heterobranchia</taxon>
        <taxon>Euthyneura</taxon>
        <taxon>Panpulmonata</taxon>
        <taxon>Hygrophila</taxon>
        <taxon>Lymnaeoidea</taxon>
        <taxon>Lymnaeidae</taxon>
        <taxon>Lymnaea</taxon>
    </lineage>
</organism>
<dbReference type="PANTHER" id="PTHR15002">
    <property type="entry name" value="RIBOSOMAL BIOGENESIS PROTEIN LAS1L"/>
    <property type="match status" value="1"/>
</dbReference>
<dbReference type="GO" id="GO:0030687">
    <property type="term" value="C:preribosome, large subunit precursor"/>
    <property type="evidence" value="ECO:0007669"/>
    <property type="project" value="TreeGrafter"/>
</dbReference>
<reference evidence="2 3" key="1">
    <citation type="submission" date="2024-04" db="EMBL/GenBank/DDBJ databases">
        <authorList>
            <consortium name="Genoscope - CEA"/>
            <person name="William W."/>
        </authorList>
    </citation>
    <scope>NUCLEOTIDE SEQUENCE [LARGE SCALE GENOMIC DNA]</scope>
</reference>
<evidence type="ECO:0000313" key="3">
    <source>
        <dbReference type="Proteomes" id="UP001497497"/>
    </source>
</evidence>
<gene>
    <name evidence="2" type="ORF">GSLYS_00013622001</name>
</gene>
<dbReference type="AlphaFoldDB" id="A0AAV2I052"/>
<name>A0AAV2I052_LYMST</name>
<dbReference type="Proteomes" id="UP001497497">
    <property type="component" value="Unassembled WGS sequence"/>
</dbReference>
<evidence type="ECO:0000313" key="2">
    <source>
        <dbReference type="EMBL" id="CAL1539889.1"/>
    </source>
</evidence>
<comment type="caution">
    <text evidence="2">The sequence shown here is derived from an EMBL/GenBank/DDBJ whole genome shotgun (WGS) entry which is preliminary data.</text>
</comment>
<proteinExistence type="predicted"/>